<evidence type="ECO:0000313" key="2">
    <source>
        <dbReference type="Proteomes" id="UP001432322"/>
    </source>
</evidence>
<reference evidence="1" key="1">
    <citation type="submission" date="2023-10" db="EMBL/GenBank/DDBJ databases">
        <title>Genome assembly of Pristionchus species.</title>
        <authorList>
            <person name="Yoshida K."/>
            <person name="Sommer R.J."/>
        </authorList>
    </citation>
    <scope>NUCLEOTIDE SEQUENCE</scope>
    <source>
        <strain evidence="1">RS5133</strain>
    </source>
</reference>
<evidence type="ECO:0000313" key="1">
    <source>
        <dbReference type="EMBL" id="GMT21913.1"/>
    </source>
</evidence>
<keyword evidence="2" id="KW-1185">Reference proteome</keyword>
<feature type="non-terminal residue" evidence="1">
    <location>
        <position position="90"/>
    </location>
</feature>
<name>A0AAV5VUF3_9BILA</name>
<proteinExistence type="predicted"/>
<dbReference type="EMBL" id="BTSY01000004">
    <property type="protein sequence ID" value="GMT21913.1"/>
    <property type="molecule type" value="Genomic_DNA"/>
</dbReference>
<protein>
    <submittedName>
        <fullName evidence="1">Uncharacterized protein</fullName>
    </submittedName>
</protein>
<organism evidence="1 2">
    <name type="scientific">Pristionchus fissidentatus</name>
    <dbReference type="NCBI Taxonomy" id="1538716"/>
    <lineage>
        <taxon>Eukaryota</taxon>
        <taxon>Metazoa</taxon>
        <taxon>Ecdysozoa</taxon>
        <taxon>Nematoda</taxon>
        <taxon>Chromadorea</taxon>
        <taxon>Rhabditida</taxon>
        <taxon>Rhabditina</taxon>
        <taxon>Diplogasteromorpha</taxon>
        <taxon>Diplogasteroidea</taxon>
        <taxon>Neodiplogasteridae</taxon>
        <taxon>Pristionchus</taxon>
    </lineage>
</organism>
<gene>
    <name evidence="1" type="ORF">PFISCL1PPCAC_13210</name>
</gene>
<comment type="caution">
    <text evidence="1">The sequence shown here is derived from an EMBL/GenBank/DDBJ whole genome shotgun (WGS) entry which is preliminary data.</text>
</comment>
<dbReference type="AlphaFoldDB" id="A0AAV5VUF3"/>
<sequence length="90" mass="9991">AGCELLMPGNCPTGYEQAVREVLAKMRPDIVFFIGFHGYLTDDDPAVTQHVRQFSSFLKANAGVVMVDLPYFLPVPHTHPSYGIAHFLAR</sequence>
<feature type="non-terminal residue" evidence="1">
    <location>
        <position position="1"/>
    </location>
</feature>
<dbReference type="Proteomes" id="UP001432322">
    <property type="component" value="Unassembled WGS sequence"/>
</dbReference>
<accession>A0AAV5VUF3</accession>